<protein>
    <recommendedName>
        <fullName evidence="3">Bacteriocin-protection protein</fullName>
    </recommendedName>
</protein>
<dbReference type="Proteomes" id="UP000654345">
    <property type="component" value="Unassembled WGS sequence"/>
</dbReference>
<keyword evidence="2" id="KW-1185">Reference proteome</keyword>
<reference evidence="1 2" key="1">
    <citation type="journal article" date="2021" name="Int. J. Syst. Evol. Microbiol.">
        <title>Reticulibacter mediterranei gen. nov., sp. nov., within the new family Reticulibacteraceae fam. nov., and Ktedonospora formicarum gen. nov., sp. nov., Ktedonobacter robiniae sp. nov., Dictyobacter formicarum sp. nov. and Dictyobacter arantiisoli sp. nov., belonging to the class Ktedonobacteria.</title>
        <authorList>
            <person name="Yabe S."/>
            <person name="Zheng Y."/>
            <person name="Wang C.M."/>
            <person name="Sakai Y."/>
            <person name="Abe K."/>
            <person name="Yokota A."/>
            <person name="Donadio S."/>
            <person name="Cavaletti L."/>
            <person name="Monciardini P."/>
        </authorList>
    </citation>
    <scope>NUCLEOTIDE SEQUENCE [LARGE SCALE GENOMIC DNA]</scope>
    <source>
        <strain evidence="1 2">SOSP1-30</strain>
    </source>
</reference>
<sequence>MASTENLPTIGFTTQQDWESWLHEKHDEAKGLWLKLAKKESGIPSISYAEALDVALCYGWIDGQKASLDEQYWLQKFTPRGARSMWSQVNREKAMVLIAEGRMQPAGQKQIERAKADGRWEHAYESQSKIGIPDDFQSELDQHPLAKEFFATLNNRNRYAILYSIQTAKKAETRSARIQKFIEMLSRQEKTYP</sequence>
<evidence type="ECO:0000313" key="2">
    <source>
        <dbReference type="Proteomes" id="UP000654345"/>
    </source>
</evidence>
<comment type="caution">
    <text evidence="1">The sequence shown here is derived from an EMBL/GenBank/DDBJ whole genome shotgun (WGS) entry which is preliminary data.</text>
</comment>
<proteinExistence type="predicted"/>
<dbReference type="Pfam" id="PF13376">
    <property type="entry name" value="OmdA"/>
    <property type="match status" value="1"/>
</dbReference>
<evidence type="ECO:0008006" key="3">
    <source>
        <dbReference type="Google" id="ProtNLM"/>
    </source>
</evidence>
<accession>A0ABQ3UXH2</accession>
<dbReference type="EMBL" id="BNJG01000002">
    <property type="protein sequence ID" value="GHO57391.1"/>
    <property type="molecule type" value="Genomic_DNA"/>
</dbReference>
<name>A0ABQ3UXH2_9CHLR</name>
<evidence type="ECO:0000313" key="1">
    <source>
        <dbReference type="EMBL" id="GHO57391.1"/>
    </source>
</evidence>
<dbReference type="RefSeq" id="WP_201373802.1">
    <property type="nucleotide sequence ID" value="NZ_BNJG01000002.1"/>
</dbReference>
<gene>
    <name evidence="1" type="ORF">KSB_58660</name>
</gene>
<organism evidence="1 2">
    <name type="scientific">Ktedonobacter robiniae</name>
    <dbReference type="NCBI Taxonomy" id="2778365"/>
    <lineage>
        <taxon>Bacteria</taxon>
        <taxon>Bacillati</taxon>
        <taxon>Chloroflexota</taxon>
        <taxon>Ktedonobacteria</taxon>
        <taxon>Ktedonobacterales</taxon>
        <taxon>Ktedonobacteraceae</taxon>
        <taxon>Ktedonobacter</taxon>
    </lineage>
</organism>